<dbReference type="RefSeq" id="WP_190143230.1">
    <property type="nucleotide sequence ID" value="NZ_BLIO01000001.1"/>
</dbReference>
<feature type="signal peptide" evidence="2">
    <location>
        <begin position="1"/>
        <end position="27"/>
    </location>
</feature>
<organism evidence="3 4">
    <name type="scientific">Streptomyces glebosus</name>
    <dbReference type="NCBI Taxonomy" id="249580"/>
    <lineage>
        <taxon>Bacteria</taxon>
        <taxon>Bacillati</taxon>
        <taxon>Actinomycetota</taxon>
        <taxon>Actinomycetes</taxon>
        <taxon>Kitasatosporales</taxon>
        <taxon>Streptomycetaceae</taxon>
        <taxon>Streptomyces</taxon>
    </lineage>
</organism>
<evidence type="ECO:0000256" key="2">
    <source>
        <dbReference type="SAM" id="SignalP"/>
    </source>
</evidence>
<accession>A0A640SZ60</accession>
<dbReference type="Proteomes" id="UP000430079">
    <property type="component" value="Unassembled WGS sequence"/>
</dbReference>
<evidence type="ECO:0000313" key="3">
    <source>
        <dbReference type="EMBL" id="GFE16240.1"/>
    </source>
</evidence>
<keyword evidence="4" id="KW-1185">Reference proteome</keyword>
<proteinExistence type="predicted"/>
<dbReference type="EMBL" id="BLIO01000001">
    <property type="protein sequence ID" value="GFE16240.1"/>
    <property type="molecule type" value="Genomic_DNA"/>
</dbReference>
<gene>
    <name evidence="3" type="ORF">Sgleb_42870</name>
</gene>
<evidence type="ECO:0000256" key="1">
    <source>
        <dbReference type="SAM" id="MobiDB-lite"/>
    </source>
</evidence>
<name>A0A640SZ60_9ACTN</name>
<keyword evidence="2" id="KW-0732">Signal</keyword>
<comment type="caution">
    <text evidence="3">The sequence shown here is derived from an EMBL/GenBank/DDBJ whole genome shotgun (WGS) entry which is preliminary data.</text>
</comment>
<dbReference type="AlphaFoldDB" id="A0A640SZ60"/>
<reference evidence="3 4" key="1">
    <citation type="submission" date="2019-12" db="EMBL/GenBank/DDBJ databases">
        <title>Whole genome shotgun sequence of Streptomyces hygroscopicus subsp. glebosus NBRC 13786.</title>
        <authorList>
            <person name="Ichikawa N."/>
            <person name="Kimura A."/>
            <person name="Kitahashi Y."/>
            <person name="Komaki H."/>
            <person name="Tamura T."/>
        </authorList>
    </citation>
    <scope>NUCLEOTIDE SEQUENCE [LARGE SCALE GENOMIC DNA]</scope>
    <source>
        <strain evidence="3 4">NBRC 13786</strain>
    </source>
</reference>
<evidence type="ECO:0000313" key="4">
    <source>
        <dbReference type="Proteomes" id="UP000430079"/>
    </source>
</evidence>
<evidence type="ECO:0008006" key="5">
    <source>
        <dbReference type="Google" id="ProtNLM"/>
    </source>
</evidence>
<feature type="region of interest" description="Disordered" evidence="1">
    <location>
        <begin position="27"/>
        <end position="64"/>
    </location>
</feature>
<sequence length="64" mass="6594">MTHTKKAFIVAGIAAAALGVATLPAMADNHMPGPPHSLTAQADYSPAISLDRHAPLSPPDNHMP</sequence>
<feature type="chain" id="PRO_5024797901" description="Chaplin domain-containing protein" evidence="2">
    <location>
        <begin position="28"/>
        <end position="64"/>
    </location>
</feature>
<protein>
    <recommendedName>
        <fullName evidence="5">Chaplin domain-containing protein</fullName>
    </recommendedName>
</protein>